<dbReference type="Gene3D" id="3.30.700.10">
    <property type="entry name" value="Glycoprotein, Type 4 Pilin"/>
    <property type="match status" value="1"/>
</dbReference>
<evidence type="ECO:0000259" key="2">
    <source>
        <dbReference type="Pfam" id="PF08334"/>
    </source>
</evidence>
<dbReference type="Proteomes" id="UP001197114">
    <property type="component" value="Unassembled WGS sequence"/>
</dbReference>
<comment type="caution">
    <text evidence="3">The sequence shown here is derived from an EMBL/GenBank/DDBJ whole genome shotgun (WGS) entry which is preliminary data.</text>
</comment>
<evidence type="ECO:0000256" key="1">
    <source>
        <dbReference type="SAM" id="MobiDB-lite"/>
    </source>
</evidence>
<keyword evidence="4" id="KW-1185">Reference proteome</keyword>
<dbReference type="SUPFAM" id="SSF54523">
    <property type="entry name" value="Pili subunits"/>
    <property type="match status" value="1"/>
</dbReference>
<name>A0ABS6YU32_9ACTN</name>
<gene>
    <name evidence="3" type="ORF">GKQ77_25880</name>
</gene>
<evidence type="ECO:0000313" key="3">
    <source>
        <dbReference type="EMBL" id="MBW5424954.1"/>
    </source>
</evidence>
<accession>A0ABS6YU32</accession>
<proteinExistence type="predicted"/>
<feature type="compositionally biased region" description="Polar residues" evidence="1">
    <location>
        <begin position="260"/>
        <end position="274"/>
    </location>
</feature>
<dbReference type="Pfam" id="PF08334">
    <property type="entry name" value="T2SSG"/>
    <property type="match status" value="1"/>
</dbReference>
<dbReference type="InterPro" id="IPR013545">
    <property type="entry name" value="T2SS_protein-GspG_C"/>
</dbReference>
<organism evidence="3 4">
    <name type="scientific">Streptomyces anatolicus</name>
    <dbReference type="NCBI Taxonomy" id="2675858"/>
    <lineage>
        <taxon>Bacteria</taxon>
        <taxon>Bacillati</taxon>
        <taxon>Actinomycetota</taxon>
        <taxon>Actinomycetes</taxon>
        <taxon>Kitasatosporales</taxon>
        <taxon>Streptomycetaceae</taxon>
        <taxon>Streptomyces</taxon>
    </lineage>
</organism>
<sequence>MTGLTNSTRAILKATYTQPVPEAVPAEPEPGTATGAPSSMSVFAKQNFMRSLGLSRPETEALGERLRDEQPDLYPAFETIAPSLTDTGPAAAASTARLYAHVGPGELAAIGRVVAALSTPEGGVPGATDVDVLVDRFLEEASIQPVGWLHLERIEMQPVGLERGELVSTIPMAPGETARVSHKEWSTQSEELSRIVTDELETYAEKGVAEKTDVAMSTTNESKRDTNLNFGVTASGSYGTVSVTSTLNYGVATSDHESRQASTKHATEITSKASSRSRKEHKVSFRTETRRGEEDEAARVITNSTSRVMRIDYYRIMRKWRVDLMRYGLRMTYDLVVPDPGGALRRQLMELAEIDRTLATPYEFAFGIDQVNRENWMTLAARYGASVTAPPEEYLSPPDYTYEFPAIIGEDEATVTRYQSWQIDLPDGYELVPILFEVNYYGWRPAELARFDVIGDEALEVTATPVGAELKGRYQSQLLHLNGKTGHLSIQYTHRNISWAGFRLATTLRLSGAAYLAWQVATWQKLREAAEQQYYTLQQRVRDRREQLLAELNRDDTLTLRRAEREELMKRSLQWLFGSDFDTAPDHVDAVLANLGTSGTPTWTDDIDPSTLPVNTETWMKIRKFGEFVKFLHQAAEWENVLYVFYPYFWGSEKLAETKRLLWHPDPLRREFLRAGAARVVLPIRPGFERAFSRLMSTGRIDGDGSPDPQDPPYMSIADEIQAYARTNYPGIPPANPDIAARARPLLTVNQQRAWRDIEAIVTALEKYAENAKQQHDPTWRGAPIEPEYYPTTRQGLRVLLDTRPNLVLTDPWGRPYQYQNPGRTAPFVVVSHGADASAGGTEEATDISTDAEGNLVGTWFEYTPCSGLDIEVGSDFSDNG</sequence>
<protein>
    <recommendedName>
        <fullName evidence="2">Type II secretion system protein GspG C-terminal domain-containing protein</fullName>
    </recommendedName>
</protein>
<feature type="domain" description="Type II secretion system protein GspG C-terminal" evidence="2">
    <location>
        <begin position="789"/>
        <end position="849"/>
    </location>
</feature>
<dbReference type="EMBL" id="WMBF01000402">
    <property type="protein sequence ID" value="MBW5424954.1"/>
    <property type="molecule type" value="Genomic_DNA"/>
</dbReference>
<dbReference type="InterPro" id="IPR045584">
    <property type="entry name" value="Pilin-like"/>
</dbReference>
<evidence type="ECO:0000313" key="4">
    <source>
        <dbReference type="Proteomes" id="UP001197114"/>
    </source>
</evidence>
<feature type="region of interest" description="Disordered" evidence="1">
    <location>
        <begin position="254"/>
        <end position="290"/>
    </location>
</feature>
<reference evidence="3 4" key="1">
    <citation type="submission" date="2019-11" db="EMBL/GenBank/DDBJ databases">
        <authorList>
            <person name="Ay H."/>
        </authorList>
    </citation>
    <scope>NUCLEOTIDE SEQUENCE [LARGE SCALE GENOMIC DNA]</scope>
    <source>
        <strain evidence="3 4">BG9H</strain>
    </source>
</reference>
<dbReference type="RefSeq" id="WP_219691363.1">
    <property type="nucleotide sequence ID" value="NZ_WMBF01000402.1"/>
</dbReference>